<evidence type="ECO:0000313" key="2">
    <source>
        <dbReference type="Proteomes" id="UP000672097"/>
    </source>
</evidence>
<organism evidence="1 2">
    <name type="scientific">Ideonella paludis</name>
    <dbReference type="NCBI Taxonomy" id="1233411"/>
    <lineage>
        <taxon>Bacteria</taxon>
        <taxon>Pseudomonadati</taxon>
        <taxon>Pseudomonadota</taxon>
        <taxon>Betaproteobacteria</taxon>
        <taxon>Burkholderiales</taxon>
        <taxon>Sphaerotilaceae</taxon>
        <taxon>Ideonella</taxon>
    </lineage>
</organism>
<sequence>METKQTERSMRLKAAIESHLADRIARGIERYPGDDRASVERRQQIRDGLDFQGLVQSAREFEGQIQIASHIAKGIHPDIKVKKATNLLVNPANMAAHVYVGSRVLDADTPGDATGNGSYVKKAYELNRLLTLEFEGQRIYAWLKQEDTDTVYVFTAGLADKGTVQALISLGEPRCAGVSSSQLAKQIYWLLDEDEVSAHDDGAYHLLAPLYPTSLIHRVYQQLQDDRFSDEAKAARAARKEGTHHARPVREYSDLAIQKLGGTKPQNISQLNSERRGDNCLLASVPPVWKSAAVRPLLGVSSLFKVWGRRPSVSQQARALRRFLEGKPPANLETRERVRAWVEALVDELIQFQAELLTLEPGWSQSEDCDLPMAQRIWLDPEGQPSSNPLEEAEEAIAGDFARWVNTQLRNPLPVGDNEFVEWRKLAHEQLQALAREAA</sequence>
<dbReference type="InterPro" id="IPR013397">
    <property type="entry name" value="CRISPR-assoc_prot_Csy1"/>
</dbReference>
<keyword evidence="2" id="KW-1185">Reference proteome</keyword>
<dbReference type="EMBL" id="JAGQDG010000012">
    <property type="protein sequence ID" value="MBQ0937894.1"/>
    <property type="molecule type" value="Genomic_DNA"/>
</dbReference>
<proteinExistence type="predicted"/>
<gene>
    <name evidence="1" type="primary">csy1</name>
    <name evidence="1" type="ORF">KAK11_21410</name>
</gene>
<protein>
    <submittedName>
        <fullName evidence="1">Type I-F CRISPR-associated protein Csy1</fullName>
    </submittedName>
</protein>
<reference evidence="1 2" key="1">
    <citation type="submission" date="2021-04" db="EMBL/GenBank/DDBJ databases">
        <title>The genome sequence of type strain Ideonella paludis KCTC 32238.</title>
        <authorList>
            <person name="Liu Y."/>
        </authorList>
    </citation>
    <scope>NUCLEOTIDE SEQUENCE [LARGE SCALE GENOMIC DNA]</scope>
    <source>
        <strain evidence="1 2">KCTC 32238</strain>
    </source>
</reference>
<comment type="caution">
    <text evidence="1">The sequence shown here is derived from an EMBL/GenBank/DDBJ whole genome shotgun (WGS) entry which is preliminary data.</text>
</comment>
<dbReference type="NCBIfam" id="TIGR02564">
    <property type="entry name" value="cas_Csy1"/>
    <property type="match status" value="1"/>
</dbReference>
<dbReference type="Proteomes" id="UP000672097">
    <property type="component" value="Unassembled WGS sequence"/>
</dbReference>
<evidence type="ECO:0000313" key="1">
    <source>
        <dbReference type="EMBL" id="MBQ0937894.1"/>
    </source>
</evidence>
<dbReference type="RefSeq" id="WP_210811636.1">
    <property type="nucleotide sequence ID" value="NZ_JAGQDG010000012.1"/>
</dbReference>
<dbReference type="Pfam" id="PF09611">
    <property type="entry name" value="Cas_Csy1"/>
    <property type="match status" value="1"/>
</dbReference>
<name>A0ABS5E3H3_9BURK</name>
<accession>A0ABS5E3H3</accession>